<dbReference type="Gene3D" id="1.25.40.630">
    <property type="match status" value="1"/>
</dbReference>
<feature type="non-terminal residue" evidence="7">
    <location>
        <position position="334"/>
    </location>
</feature>
<accession>A0A087UTJ7</accession>
<evidence type="ECO:0000259" key="6">
    <source>
        <dbReference type="Pfam" id="PF14327"/>
    </source>
</evidence>
<evidence type="ECO:0000256" key="2">
    <source>
        <dbReference type="ARBA" id="ARBA00022884"/>
    </source>
</evidence>
<sequence length="334" mass="36086">MFELMKQMKMCIENNPTEARNLLLQNPQLAYALLQAQVIMRIVDPEVSLQILNRPLSVQVPTSLAPESKIPTETVPQMVPPVNETPPAFPAFSPAATQLSSSAASAPRAPANPPLRPPLHGDRVPVMAASAVPPMPSPFADRDMRIMGDRDMRQLPLGDRDMRQLPILSGDKEIRQSHGDQDYRTLSNNRPFDPRFRNMQGSDSAGSRGSSFDRMRTGANSDPRTAFEGRVAASARVEDPRKALSAASVNSRAGIVSAPPATVGVSSSSTTQPVHHPPAAPAPAASALAPQDQEKAALIMQVLQLSDQQIAMLPPEQRQSILVLKEQIARSQIS</sequence>
<dbReference type="Pfam" id="PF14327">
    <property type="entry name" value="CSTF2_hinge"/>
    <property type="match status" value="1"/>
</dbReference>
<dbReference type="Pfam" id="PF14304">
    <property type="entry name" value="CSTF_C"/>
    <property type="match status" value="1"/>
</dbReference>
<feature type="compositionally biased region" description="Polar residues" evidence="4">
    <location>
        <begin position="199"/>
        <end position="210"/>
    </location>
</feature>
<gene>
    <name evidence="7" type="ORF">X975_14910</name>
</gene>
<feature type="compositionally biased region" description="Low complexity" evidence="4">
    <location>
        <begin position="91"/>
        <end position="109"/>
    </location>
</feature>
<dbReference type="STRING" id="407821.A0A087UTJ7"/>
<dbReference type="OMA" id="ERQIDPC"/>
<dbReference type="InterPro" id="IPR025742">
    <property type="entry name" value="CSTF2_hinge"/>
</dbReference>
<dbReference type="Gene3D" id="1.10.20.70">
    <property type="entry name" value="Transcription termination and cleavage factor, C-terminal domain"/>
    <property type="match status" value="1"/>
</dbReference>
<evidence type="ECO:0000259" key="5">
    <source>
        <dbReference type="Pfam" id="PF14304"/>
    </source>
</evidence>
<name>A0A087UTJ7_STEMI</name>
<keyword evidence="2" id="KW-0694">RNA-binding</keyword>
<keyword evidence="3" id="KW-0539">Nucleus</keyword>
<feature type="region of interest" description="Disordered" evidence="4">
    <location>
        <begin position="175"/>
        <end position="224"/>
    </location>
</feature>
<comment type="subcellular location">
    <subcellularLocation>
        <location evidence="1">Nucleus</location>
    </subcellularLocation>
</comment>
<feature type="domain" description="Transcription termination and cleavage factor C-terminal" evidence="5">
    <location>
        <begin position="291"/>
        <end position="331"/>
    </location>
</feature>
<dbReference type="InterPro" id="IPR026896">
    <property type="entry name" value="CSTF_C"/>
</dbReference>
<evidence type="ECO:0000256" key="4">
    <source>
        <dbReference type="SAM" id="MobiDB-lite"/>
    </source>
</evidence>
<evidence type="ECO:0000256" key="1">
    <source>
        <dbReference type="ARBA" id="ARBA00004123"/>
    </source>
</evidence>
<evidence type="ECO:0000256" key="3">
    <source>
        <dbReference type="ARBA" id="ARBA00023242"/>
    </source>
</evidence>
<evidence type="ECO:0000313" key="8">
    <source>
        <dbReference type="Proteomes" id="UP000054359"/>
    </source>
</evidence>
<feature type="domain" description="Cleavage stimulation factor subunit 2 hinge" evidence="6">
    <location>
        <begin position="1"/>
        <end position="51"/>
    </location>
</feature>
<dbReference type="Proteomes" id="UP000054359">
    <property type="component" value="Unassembled WGS sequence"/>
</dbReference>
<organism evidence="7 8">
    <name type="scientific">Stegodyphus mimosarum</name>
    <name type="common">African social velvet spider</name>
    <dbReference type="NCBI Taxonomy" id="407821"/>
    <lineage>
        <taxon>Eukaryota</taxon>
        <taxon>Metazoa</taxon>
        <taxon>Ecdysozoa</taxon>
        <taxon>Arthropoda</taxon>
        <taxon>Chelicerata</taxon>
        <taxon>Arachnida</taxon>
        <taxon>Araneae</taxon>
        <taxon>Araneomorphae</taxon>
        <taxon>Entelegynae</taxon>
        <taxon>Eresoidea</taxon>
        <taxon>Eresidae</taxon>
        <taxon>Stegodyphus</taxon>
    </lineage>
</organism>
<dbReference type="PANTHER" id="PTHR45735">
    <property type="entry name" value="CLEAVAGE STIMULATION FACTOR SUBUNIT 2"/>
    <property type="match status" value="1"/>
</dbReference>
<evidence type="ECO:0000313" key="7">
    <source>
        <dbReference type="EMBL" id="KFM80686.1"/>
    </source>
</evidence>
<dbReference type="InterPro" id="IPR038192">
    <property type="entry name" value="CSTF_C_sf"/>
</dbReference>
<feature type="compositionally biased region" description="Polar residues" evidence="4">
    <location>
        <begin position="264"/>
        <end position="273"/>
    </location>
</feature>
<dbReference type="EMBL" id="KK121537">
    <property type="protein sequence ID" value="KFM80686.1"/>
    <property type="molecule type" value="Genomic_DNA"/>
</dbReference>
<feature type="region of interest" description="Disordered" evidence="4">
    <location>
        <begin position="262"/>
        <end position="289"/>
    </location>
</feature>
<keyword evidence="8" id="KW-1185">Reference proteome</keyword>
<protein>
    <submittedName>
        <fullName evidence="7">Cleavage stimulation factor subunit 2</fullName>
    </submittedName>
</protein>
<proteinExistence type="predicted"/>
<dbReference type="GO" id="GO:0005847">
    <property type="term" value="C:mRNA cleavage and polyadenylation specificity factor complex"/>
    <property type="evidence" value="ECO:0007669"/>
    <property type="project" value="TreeGrafter"/>
</dbReference>
<feature type="region of interest" description="Disordered" evidence="4">
    <location>
        <begin position="91"/>
        <end position="115"/>
    </location>
</feature>
<dbReference type="GO" id="GO:0031124">
    <property type="term" value="P:mRNA 3'-end processing"/>
    <property type="evidence" value="ECO:0007669"/>
    <property type="project" value="InterPro"/>
</dbReference>
<dbReference type="OrthoDB" id="272703at2759"/>
<dbReference type="FunFam" id="1.10.20.70:FF:000001">
    <property type="entry name" value="Cleavage stimulation factor subunit 2"/>
    <property type="match status" value="1"/>
</dbReference>
<dbReference type="GO" id="GO:0003729">
    <property type="term" value="F:mRNA binding"/>
    <property type="evidence" value="ECO:0007669"/>
    <property type="project" value="TreeGrafter"/>
</dbReference>
<dbReference type="AlphaFoldDB" id="A0A087UTJ7"/>
<dbReference type="PANTHER" id="PTHR45735:SF2">
    <property type="entry name" value="CLEAVAGE STIMULATION FACTOR SUBUNIT 2"/>
    <property type="match status" value="1"/>
</dbReference>
<reference evidence="7 8" key="1">
    <citation type="submission" date="2013-11" db="EMBL/GenBank/DDBJ databases">
        <title>Genome sequencing of Stegodyphus mimosarum.</title>
        <authorList>
            <person name="Bechsgaard J."/>
        </authorList>
    </citation>
    <scope>NUCLEOTIDE SEQUENCE [LARGE SCALE GENOMIC DNA]</scope>
</reference>